<dbReference type="PROSITE" id="PS51481">
    <property type="entry name" value="DHAK"/>
    <property type="match status" value="1"/>
</dbReference>
<dbReference type="KEGG" id="kre:GWK63_14835"/>
<dbReference type="Gene3D" id="3.40.50.10440">
    <property type="entry name" value="Dihydroxyacetone kinase, domain 1"/>
    <property type="match status" value="1"/>
</dbReference>
<keyword evidence="1" id="KW-0808">Transferase</keyword>
<dbReference type="SUPFAM" id="SSF82549">
    <property type="entry name" value="DAK1/DegV-like"/>
    <property type="match status" value="1"/>
</dbReference>
<dbReference type="Gene3D" id="3.30.1180.20">
    <property type="entry name" value="Dihydroxyacetone kinase, domain 2"/>
    <property type="match status" value="1"/>
</dbReference>
<keyword evidence="1" id="KW-0418">Kinase</keyword>
<dbReference type="GO" id="GO:0019563">
    <property type="term" value="P:glycerol catabolic process"/>
    <property type="evidence" value="ECO:0007669"/>
    <property type="project" value="TreeGrafter"/>
</dbReference>
<accession>A0A181C5Z3</accession>
<dbReference type="InterPro" id="IPR036117">
    <property type="entry name" value="DhaL_dom_sf"/>
</dbReference>
<dbReference type="EMBL" id="CP050139">
    <property type="protein sequence ID" value="QIP36573.1"/>
    <property type="molecule type" value="Genomic_DNA"/>
</dbReference>
<dbReference type="FunFam" id="1.25.40.340:FF:000002">
    <property type="entry name" value="Dihydroxyacetone kinase, L subunit"/>
    <property type="match status" value="1"/>
</dbReference>
<dbReference type="InterPro" id="IPR050861">
    <property type="entry name" value="Dihydroxyacetone_Kinase"/>
</dbReference>
<reference evidence="1 2" key="1">
    <citation type="submission" date="2020-03" db="EMBL/GenBank/DDBJ databases">
        <title>Isolation of cellulose-producing strains, genome characterization and application of the synthesized cellulose films as an economical and sustainable material for piezoelectric sensor construction.</title>
        <authorList>
            <person name="Mangayil R.K."/>
        </authorList>
    </citation>
    <scope>NUCLEOTIDE SEQUENCE [LARGE SCALE GENOMIC DNA]</scope>
    <source>
        <strain evidence="1 2">ENS 9a1a</strain>
    </source>
</reference>
<name>A0A181C5Z3_9PROT</name>
<organism evidence="1 2">
    <name type="scientific">Komagataeibacter rhaeticus</name>
    <dbReference type="NCBI Taxonomy" id="215221"/>
    <lineage>
        <taxon>Bacteria</taxon>
        <taxon>Pseudomonadati</taxon>
        <taxon>Pseudomonadota</taxon>
        <taxon>Alphaproteobacteria</taxon>
        <taxon>Acetobacterales</taxon>
        <taxon>Acetobacteraceae</taxon>
        <taxon>Komagataeibacter</taxon>
    </lineage>
</organism>
<dbReference type="GO" id="GO:0005829">
    <property type="term" value="C:cytosol"/>
    <property type="evidence" value="ECO:0007669"/>
    <property type="project" value="TreeGrafter"/>
</dbReference>
<dbReference type="PROSITE" id="PS51480">
    <property type="entry name" value="DHAL"/>
    <property type="match status" value="1"/>
</dbReference>
<dbReference type="InterPro" id="IPR012737">
    <property type="entry name" value="DhaK_L_YcgS"/>
</dbReference>
<gene>
    <name evidence="1" type="primary">dhaL</name>
    <name evidence="1" type="ORF">GWK63_14835</name>
</gene>
<dbReference type="NCBIfam" id="TIGR02365">
    <property type="entry name" value="dha_L_ycgS"/>
    <property type="match status" value="1"/>
</dbReference>
<dbReference type="SUPFAM" id="SSF101473">
    <property type="entry name" value="DhaL-like"/>
    <property type="match status" value="1"/>
</dbReference>
<keyword evidence="2" id="KW-1185">Reference proteome</keyword>
<dbReference type="NCBIfam" id="NF011049">
    <property type="entry name" value="PRK14479.1"/>
    <property type="match status" value="1"/>
</dbReference>
<dbReference type="PANTHER" id="PTHR28629:SF4">
    <property type="entry name" value="TRIOKINASE_FMN CYCLASE"/>
    <property type="match status" value="1"/>
</dbReference>
<dbReference type="AlphaFoldDB" id="A0A181C5Z3"/>
<protein>
    <submittedName>
        <fullName evidence="1">Dihydroxyacetone kinase subunit L</fullName>
    </submittedName>
</protein>
<proteinExistence type="predicted"/>
<dbReference type="InterPro" id="IPR004006">
    <property type="entry name" value="DhaK_dom"/>
</dbReference>
<evidence type="ECO:0000313" key="1">
    <source>
        <dbReference type="EMBL" id="QIP36573.1"/>
    </source>
</evidence>
<dbReference type="GO" id="GO:0004371">
    <property type="term" value="F:glycerone kinase activity"/>
    <property type="evidence" value="ECO:0007669"/>
    <property type="project" value="InterPro"/>
</dbReference>
<dbReference type="Pfam" id="PF02733">
    <property type="entry name" value="Dak1"/>
    <property type="match status" value="1"/>
</dbReference>
<dbReference type="InterPro" id="IPR004007">
    <property type="entry name" value="DhaL_dom"/>
</dbReference>
<dbReference type="FunFam" id="3.40.50.10440:FF:000001">
    <property type="entry name" value="Dihydroxyacetone kinase, DhaK subunit"/>
    <property type="match status" value="1"/>
</dbReference>
<dbReference type="SMART" id="SM01120">
    <property type="entry name" value="Dak2"/>
    <property type="match status" value="1"/>
</dbReference>
<evidence type="ECO:0000313" key="2">
    <source>
        <dbReference type="Proteomes" id="UP000502533"/>
    </source>
</evidence>
<dbReference type="Proteomes" id="UP000502533">
    <property type="component" value="Chromosome"/>
</dbReference>
<dbReference type="PANTHER" id="PTHR28629">
    <property type="entry name" value="TRIOKINASE/FMN CYCLASE"/>
    <property type="match status" value="1"/>
</dbReference>
<dbReference type="Gene3D" id="1.25.40.340">
    <property type="match status" value="1"/>
</dbReference>
<sequence length="600" mass="62327">MSHEERRENSMNTIDIHLRAARPLDRIFNDPDQIVEDGIRGYLLAHPDILTGTKNPRVLRRAHKGATRKVGVITGGGSGHEPAFLGYVGKGMLDAVAVGEIFSSPTAASFLDAMREADNGAGVACLFGNYAGDTMNVRLAVDDATREGIAVGTVVANDDVASAPKDDAARRRGVAGEILMWKAAGARAEEGASLEEVLATARKAIDNTRSIGVGLSPCTIVANGHPNFMIEAGTMEVGIGHHGEPGVAISRLGSSRDIARMMCDHILPDLPFGAGDEVTVLVSGLGATPVIELYVLFADIADIMHERGITIRHNFVGNLFTSLDMKGVTLTVMKLDAELDRLMSHPAHAIGLTRVGSAPESPVTAAPAATAHDQGAHGALAETERYIPTSGIALESTRAVVPALVSAIVGARDWLSEIDGKIGDGDHGINMAKGFARCGQALGDAPPTMEGGLRALSDSLMAGIGGSMGPLYGRFFEGLAKPLAGVSHIDAHLFGLMLDGAEAGIRSLGNADVGDKTLMDTLVPAVRAYHAAEGQGLKAALAAMSVAAEQGRDSTRDLVARIGRASRLGERSRGVLDAGATSCCLILQTMAASLSAIAEA</sequence>
<dbReference type="Pfam" id="PF02734">
    <property type="entry name" value="Dak2"/>
    <property type="match status" value="1"/>
</dbReference>